<evidence type="ECO:0000313" key="2">
    <source>
        <dbReference type="Proteomes" id="UP000510686"/>
    </source>
</evidence>
<keyword evidence="2" id="KW-1185">Reference proteome</keyword>
<proteinExistence type="predicted"/>
<dbReference type="EMBL" id="CP058932">
    <property type="protein sequence ID" value="QLI63694.1"/>
    <property type="molecule type" value="Genomic_DNA"/>
</dbReference>
<gene>
    <name evidence="1" type="ORF">G6M90_00g027510</name>
</gene>
<dbReference type="GeneID" id="26237281"/>
<organism evidence="1 2">
    <name type="scientific">Metarhizium brunneum</name>
    <dbReference type="NCBI Taxonomy" id="500148"/>
    <lineage>
        <taxon>Eukaryota</taxon>
        <taxon>Fungi</taxon>
        <taxon>Dikarya</taxon>
        <taxon>Ascomycota</taxon>
        <taxon>Pezizomycotina</taxon>
        <taxon>Sordariomycetes</taxon>
        <taxon>Hypocreomycetidae</taxon>
        <taxon>Hypocreales</taxon>
        <taxon>Clavicipitaceae</taxon>
        <taxon>Metarhizium</taxon>
    </lineage>
</organism>
<dbReference type="RefSeq" id="XP_014547837.1">
    <property type="nucleotide sequence ID" value="XM_014692351.1"/>
</dbReference>
<dbReference type="Proteomes" id="UP000510686">
    <property type="component" value="Chromosome 1"/>
</dbReference>
<dbReference type="KEGG" id="mbrn:26237281"/>
<dbReference type="AlphaFoldDB" id="A0A7D5UPM7"/>
<name>A0A7D5UPM7_9HYPO</name>
<accession>A0A7D5UPM7</accession>
<sequence>MASVIDQLNAVTQNLDLLASALSDVTLSQAELQTLEILSASLRDAVVSIEAKAGAKRQVWTEQIWKASEEHRVRAETTVSEFLSSGKLRNPAVFRRNIKLIFQGPPGSEFDSKDTKWRKEVIQKRCERIQQLSVDGVISWAMSHPPSTWGPCFMPNDIFDCLIDDIEPRDRKNWPEVIRNTLLRLKGGEAHGCLGLDQLLHELTRPRDEDTSSHNLPTTVATRASGHMFRKPNDLHRGKIKINCLMAMESDTAA</sequence>
<protein>
    <submittedName>
        <fullName evidence="1">Uncharacterized protein</fullName>
    </submittedName>
</protein>
<dbReference type="OrthoDB" id="5422777at2759"/>
<reference evidence="1 2" key="1">
    <citation type="submission" date="2020-07" db="EMBL/GenBank/DDBJ databases">
        <title>Telomere length de novo assembly of all 7 chromosomes of the fungus, Metarhizium brunneum, using a novel assembly pipeline.</title>
        <authorList>
            <person name="Saud z."/>
            <person name="Kortsinoglou A."/>
            <person name="Kouvelis V.N."/>
            <person name="Butt T.M."/>
        </authorList>
    </citation>
    <scope>NUCLEOTIDE SEQUENCE [LARGE SCALE GENOMIC DNA]</scope>
    <source>
        <strain evidence="1 2">4556</strain>
    </source>
</reference>
<evidence type="ECO:0000313" key="1">
    <source>
        <dbReference type="EMBL" id="QLI63694.1"/>
    </source>
</evidence>